<protein>
    <submittedName>
        <fullName evidence="3">PKcGMP_CC domain-containing protein</fullName>
    </submittedName>
</protein>
<keyword evidence="2" id="KW-1185">Reference proteome</keyword>
<keyword evidence="1" id="KW-0175">Coiled coil</keyword>
<dbReference type="AlphaFoldDB" id="A0A183CJQ2"/>
<sequence length="83" mass="9482">MELELMKVKEEMNAKFELEKKALCAELEQLQLNIKALCAELEQLQLNIVYLQKNNDFFWFGSGISLCITERLSGADDQGEALV</sequence>
<name>A0A183CJQ2_GLOPA</name>
<evidence type="ECO:0000313" key="3">
    <source>
        <dbReference type="WBParaSite" id="GPLIN_001310800"/>
    </source>
</evidence>
<dbReference type="Proteomes" id="UP000050741">
    <property type="component" value="Unassembled WGS sequence"/>
</dbReference>
<evidence type="ECO:0000313" key="2">
    <source>
        <dbReference type="Proteomes" id="UP000050741"/>
    </source>
</evidence>
<reference evidence="2" key="1">
    <citation type="submission" date="2013-12" db="EMBL/GenBank/DDBJ databases">
        <authorList>
            <person name="Aslett M."/>
        </authorList>
    </citation>
    <scope>NUCLEOTIDE SEQUENCE [LARGE SCALE GENOMIC DNA]</scope>
    <source>
        <strain evidence="2">Lindley</strain>
    </source>
</reference>
<evidence type="ECO:0000256" key="1">
    <source>
        <dbReference type="SAM" id="Coils"/>
    </source>
</evidence>
<proteinExistence type="predicted"/>
<reference evidence="2" key="2">
    <citation type="submission" date="2014-05" db="EMBL/GenBank/DDBJ databases">
        <title>The genome and life-stage specific transcriptomes of Globodera pallida elucidate key aspects of plant parasitism by a cyst nematode.</title>
        <authorList>
            <person name="Cotton J.A."/>
            <person name="Lilley C.J."/>
            <person name="Jones L.M."/>
            <person name="Kikuchi T."/>
            <person name="Reid A.J."/>
            <person name="Thorpe P."/>
            <person name="Tsai I.J."/>
            <person name="Beasley H."/>
            <person name="Blok V."/>
            <person name="Cock P.J.A."/>
            <person name="Van den Akker S.E."/>
            <person name="Holroyd N."/>
            <person name="Hunt M."/>
            <person name="Mantelin S."/>
            <person name="Naghra H."/>
            <person name="Pain A."/>
            <person name="Palomares-Rius J.E."/>
            <person name="Zarowiecki M."/>
            <person name="Berriman M."/>
            <person name="Jones J.T."/>
            <person name="Urwin P.E."/>
        </authorList>
    </citation>
    <scope>NUCLEOTIDE SEQUENCE [LARGE SCALE GENOMIC DNA]</scope>
    <source>
        <strain evidence="2">Lindley</strain>
    </source>
</reference>
<organism evidence="2 3">
    <name type="scientific">Globodera pallida</name>
    <name type="common">Potato cyst nematode worm</name>
    <name type="synonym">Heterodera pallida</name>
    <dbReference type="NCBI Taxonomy" id="36090"/>
    <lineage>
        <taxon>Eukaryota</taxon>
        <taxon>Metazoa</taxon>
        <taxon>Ecdysozoa</taxon>
        <taxon>Nematoda</taxon>
        <taxon>Chromadorea</taxon>
        <taxon>Rhabditida</taxon>
        <taxon>Tylenchina</taxon>
        <taxon>Tylenchomorpha</taxon>
        <taxon>Tylenchoidea</taxon>
        <taxon>Heteroderidae</taxon>
        <taxon>Heteroderinae</taxon>
        <taxon>Globodera</taxon>
    </lineage>
</organism>
<dbReference type="WBParaSite" id="GPLIN_001310800">
    <property type="protein sequence ID" value="GPLIN_001310800"/>
    <property type="gene ID" value="GPLIN_001310800"/>
</dbReference>
<reference evidence="3" key="3">
    <citation type="submission" date="2016-06" db="UniProtKB">
        <authorList>
            <consortium name="WormBaseParasite"/>
        </authorList>
    </citation>
    <scope>IDENTIFICATION</scope>
</reference>
<accession>A0A183CJQ2</accession>
<feature type="coiled-coil region" evidence="1">
    <location>
        <begin position="13"/>
        <end position="54"/>
    </location>
</feature>